<keyword evidence="9" id="KW-0216">Detoxification</keyword>
<evidence type="ECO:0000259" key="24">
    <source>
        <dbReference type="Pfam" id="PF00561"/>
    </source>
</evidence>
<organism evidence="25 26">
    <name type="scientific">Gopherus evgoodei</name>
    <name type="common">Goodes thornscrub tortoise</name>
    <dbReference type="NCBI Taxonomy" id="1825980"/>
    <lineage>
        <taxon>Eukaryota</taxon>
        <taxon>Metazoa</taxon>
        <taxon>Chordata</taxon>
        <taxon>Craniata</taxon>
        <taxon>Vertebrata</taxon>
        <taxon>Euteleostomi</taxon>
        <taxon>Archelosauria</taxon>
        <taxon>Testudinata</taxon>
        <taxon>Testudines</taxon>
        <taxon>Cryptodira</taxon>
        <taxon>Durocryptodira</taxon>
        <taxon>Testudinoidea</taxon>
        <taxon>Testudinidae</taxon>
        <taxon>Gopherus</taxon>
    </lineage>
</organism>
<evidence type="ECO:0000256" key="8">
    <source>
        <dbReference type="ARBA" id="ARBA00022553"/>
    </source>
</evidence>
<dbReference type="InterPro" id="IPR029058">
    <property type="entry name" value="AB_hydrolase_fold"/>
</dbReference>
<evidence type="ECO:0000256" key="16">
    <source>
        <dbReference type="ARBA" id="ARBA00023140"/>
    </source>
</evidence>
<dbReference type="InterPro" id="IPR036412">
    <property type="entry name" value="HAD-like_sf"/>
</dbReference>
<dbReference type="Gene3D" id="3.40.50.1820">
    <property type="entry name" value="alpha/beta hydrolase"/>
    <property type="match status" value="1"/>
</dbReference>
<gene>
    <name evidence="25" type="primary">LOC115648033</name>
</gene>
<accession>A0A8C4WCX6</accession>
<dbReference type="GO" id="GO:0046872">
    <property type="term" value="F:metal ion binding"/>
    <property type="evidence" value="ECO:0007669"/>
    <property type="project" value="UniProtKB-KW"/>
</dbReference>
<evidence type="ECO:0000256" key="6">
    <source>
        <dbReference type="ARBA" id="ARBA00013006"/>
    </source>
</evidence>
<dbReference type="GO" id="GO:0009636">
    <property type="term" value="P:response to toxic substance"/>
    <property type="evidence" value="ECO:0007669"/>
    <property type="project" value="UniProtKB-KW"/>
</dbReference>
<dbReference type="GO" id="GO:0006629">
    <property type="term" value="P:lipid metabolic process"/>
    <property type="evidence" value="ECO:0007669"/>
    <property type="project" value="UniProtKB-KW"/>
</dbReference>
<evidence type="ECO:0000256" key="18">
    <source>
        <dbReference type="ARBA" id="ARBA00023288"/>
    </source>
</evidence>
<evidence type="ECO:0000256" key="3">
    <source>
        <dbReference type="ARBA" id="ARBA00004275"/>
    </source>
</evidence>
<dbReference type="GeneID" id="115648033"/>
<dbReference type="InterPro" id="IPR023198">
    <property type="entry name" value="PGP-like_dom2"/>
</dbReference>
<evidence type="ECO:0000313" key="26">
    <source>
        <dbReference type="Proteomes" id="UP000694390"/>
    </source>
</evidence>
<comment type="catalytic activity">
    <reaction evidence="1">
        <text>an epoxide + H2O = an ethanediol</text>
        <dbReference type="Rhea" id="RHEA:19037"/>
        <dbReference type="ChEBI" id="CHEBI:15377"/>
        <dbReference type="ChEBI" id="CHEBI:32955"/>
        <dbReference type="ChEBI" id="CHEBI:140594"/>
        <dbReference type="EC" id="3.3.2.10"/>
    </reaction>
</comment>
<dbReference type="OrthoDB" id="408373at2759"/>
<evidence type="ECO:0000256" key="23">
    <source>
        <dbReference type="ARBA" id="ARBA00072563"/>
    </source>
</evidence>
<comment type="similarity">
    <text evidence="19">Belongs to the AB hydrolase superfamily. Epoxide hydrolase family.</text>
</comment>
<evidence type="ECO:0000256" key="5">
    <source>
        <dbReference type="ARBA" id="ARBA00011738"/>
    </source>
</evidence>
<dbReference type="Ensembl" id="ENSGEVT00005013757.1">
    <property type="protein sequence ID" value="ENSGEVP00005013134.1"/>
    <property type="gene ID" value="ENSGEVG00005009312.1"/>
</dbReference>
<keyword evidence="26" id="KW-1185">Reference proteome</keyword>
<dbReference type="SFLD" id="SFLDG01129">
    <property type="entry name" value="C1.5:_HAD__Beta-PGM__Phosphata"/>
    <property type="match status" value="1"/>
</dbReference>
<keyword evidence="14" id="KW-0007">Acetylation</keyword>
<dbReference type="NCBIfam" id="TIGR01509">
    <property type="entry name" value="HAD-SF-IA-v3"/>
    <property type="match status" value="1"/>
</dbReference>
<dbReference type="GO" id="GO:0097176">
    <property type="term" value="P:epoxide metabolic process"/>
    <property type="evidence" value="ECO:0007669"/>
    <property type="project" value="UniProtKB-ARBA"/>
</dbReference>
<feature type="domain" description="AB hydrolase-1" evidence="24">
    <location>
        <begin position="259"/>
        <end position="536"/>
    </location>
</feature>
<dbReference type="Pfam" id="PF00561">
    <property type="entry name" value="Abhydrolase_1"/>
    <property type="match status" value="1"/>
</dbReference>
<dbReference type="FunFam" id="3.40.50.1820:FF:000067">
    <property type="entry name" value="Bifunctional epoxide hydrolase 2"/>
    <property type="match status" value="1"/>
</dbReference>
<proteinExistence type="inferred from homology"/>
<evidence type="ECO:0000256" key="21">
    <source>
        <dbReference type="ARBA" id="ARBA00052977"/>
    </source>
</evidence>
<comment type="subcellular location">
    <subcellularLocation>
        <location evidence="4">Cytoplasm</location>
    </subcellularLocation>
    <subcellularLocation>
        <location evidence="3">Peroxisome</location>
    </subcellularLocation>
</comment>
<dbReference type="GO" id="GO:0005777">
    <property type="term" value="C:peroxisome"/>
    <property type="evidence" value="ECO:0007669"/>
    <property type="project" value="UniProtKB-SubCell"/>
</dbReference>
<evidence type="ECO:0000313" key="25">
    <source>
        <dbReference type="Ensembl" id="ENSGEVP00005013134.1"/>
    </source>
</evidence>
<comment type="catalytic activity">
    <reaction evidence="20">
        <text>(9S,10S)-10-hydroxy-9-(phosphooxy)octadecanoate + H2O = (9S,10S)-9,10-dihydroxyoctadecanoate + phosphate</text>
        <dbReference type="Rhea" id="RHEA:16537"/>
        <dbReference type="ChEBI" id="CHEBI:15377"/>
        <dbReference type="ChEBI" id="CHEBI:43474"/>
        <dbReference type="ChEBI" id="CHEBI:58796"/>
        <dbReference type="ChEBI" id="CHEBI:58797"/>
        <dbReference type="EC" id="3.1.3.76"/>
    </reaction>
</comment>
<dbReference type="RefSeq" id="XP_030410971.1">
    <property type="nucleotide sequence ID" value="XM_030555111.1"/>
</dbReference>
<dbReference type="GO" id="GO:0004301">
    <property type="term" value="F:epoxide hydrolase activity"/>
    <property type="evidence" value="ECO:0007669"/>
    <property type="project" value="UniProtKB-EC"/>
</dbReference>
<dbReference type="AlphaFoldDB" id="A0A8C4WCX6"/>
<keyword evidence="17" id="KW-0511">Multifunctional enzyme</keyword>
<protein>
    <recommendedName>
        <fullName evidence="23">Bifunctional epoxide hydrolase 2</fullName>
        <ecNumber evidence="22">3.1.3.76</ecNumber>
        <ecNumber evidence="6">3.3.2.10</ecNumber>
    </recommendedName>
</protein>
<evidence type="ECO:0000256" key="1">
    <source>
        <dbReference type="ARBA" id="ARBA00001268"/>
    </source>
</evidence>
<dbReference type="InterPro" id="IPR000639">
    <property type="entry name" value="Epox_hydrolase-like"/>
</dbReference>
<dbReference type="SFLD" id="SFLDS00003">
    <property type="entry name" value="Haloacid_Dehalogenase"/>
    <property type="match status" value="1"/>
</dbReference>
<evidence type="ECO:0000256" key="10">
    <source>
        <dbReference type="ARBA" id="ARBA00022723"/>
    </source>
</evidence>
<evidence type="ECO:0000256" key="15">
    <source>
        <dbReference type="ARBA" id="ARBA00023098"/>
    </source>
</evidence>
<evidence type="ECO:0000256" key="19">
    <source>
        <dbReference type="ARBA" id="ARBA00038334"/>
    </source>
</evidence>
<dbReference type="GeneTree" id="ENSGT00940000158614"/>
<evidence type="ECO:0000256" key="14">
    <source>
        <dbReference type="ARBA" id="ARBA00022990"/>
    </source>
</evidence>
<dbReference type="InterPro" id="IPR023214">
    <property type="entry name" value="HAD_sf"/>
</dbReference>
<dbReference type="Proteomes" id="UP000694390">
    <property type="component" value="Unassembled WGS sequence"/>
</dbReference>
<dbReference type="InterPro" id="IPR011945">
    <property type="entry name" value="HAD-SF_ppase_IA/epoxid_hydro_N"/>
</dbReference>
<keyword evidence="11" id="KW-0058">Aromatic hydrocarbons catabolism</keyword>
<evidence type="ECO:0000256" key="22">
    <source>
        <dbReference type="ARBA" id="ARBA00066597"/>
    </source>
</evidence>
<dbReference type="EC" id="3.1.3.76" evidence="22"/>
<comment type="subunit">
    <text evidence="5">Homodimer.</text>
</comment>
<evidence type="ECO:0000256" key="7">
    <source>
        <dbReference type="ARBA" id="ARBA00022490"/>
    </source>
</evidence>
<dbReference type="InterPro" id="IPR006439">
    <property type="entry name" value="HAD-SF_hydro_IA"/>
</dbReference>
<dbReference type="Gene3D" id="3.40.50.1000">
    <property type="entry name" value="HAD superfamily/HAD-like"/>
    <property type="match status" value="1"/>
</dbReference>
<comment type="cofactor">
    <cofactor evidence="2">
        <name>Mg(2+)</name>
        <dbReference type="ChEBI" id="CHEBI:18420"/>
    </cofactor>
</comment>
<comment type="catalytic activity">
    <reaction evidence="21">
        <text>(14R,15S)-epoxy-(5Z,8Z,11Z)-eicosatrienoate + H2O = (14R,15R)-dihydroxy-(5Z,8Z,11Z)-eicosatrienoate</text>
        <dbReference type="Rhea" id="RHEA:53976"/>
        <dbReference type="ChEBI" id="CHEBI:15377"/>
        <dbReference type="ChEBI" id="CHEBI:131965"/>
        <dbReference type="ChEBI" id="CHEBI:138003"/>
    </reaction>
    <physiologicalReaction direction="left-to-right" evidence="21">
        <dbReference type="Rhea" id="RHEA:53977"/>
    </physiologicalReaction>
</comment>
<dbReference type="EC" id="3.3.2.10" evidence="6"/>
<keyword evidence="7" id="KW-0963">Cytoplasm</keyword>
<dbReference type="CDD" id="cd02603">
    <property type="entry name" value="HAD_sEH-N_like"/>
    <property type="match status" value="1"/>
</dbReference>
<dbReference type="InterPro" id="IPR000073">
    <property type="entry name" value="AB_hydrolase_1"/>
</dbReference>
<dbReference type="PRINTS" id="PR00111">
    <property type="entry name" value="ABHYDROLASE"/>
</dbReference>
<keyword evidence="13" id="KW-0460">Magnesium</keyword>
<evidence type="ECO:0000256" key="2">
    <source>
        <dbReference type="ARBA" id="ARBA00001946"/>
    </source>
</evidence>
<evidence type="ECO:0000256" key="17">
    <source>
        <dbReference type="ARBA" id="ARBA00023268"/>
    </source>
</evidence>
<evidence type="ECO:0000256" key="20">
    <source>
        <dbReference type="ARBA" id="ARBA00051289"/>
    </source>
</evidence>
<reference evidence="25" key="2">
    <citation type="submission" date="2025-09" db="UniProtKB">
        <authorList>
            <consortium name="Ensembl"/>
        </authorList>
    </citation>
    <scope>IDENTIFICATION</scope>
</reference>
<keyword evidence="8" id="KW-0597">Phosphoprotein</keyword>
<dbReference type="SUPFAM" id="SSF53474">
    <property type="entry name" value="alpha/beta-Hydrolases"/>
    <property type="match status" value="1"/>
</dbReference>
<evidence type="ECO:0000256" key="12">
    <source>
        <dbReference type="ARBA" id="ARBA00022801"/>
    </source>
</evidence>
<evidence type="ECO:0000256" key="4">
    <source>
        <dbReference type="ARBA" id="ARBA00004496"/>
    </source>
</evidence>
<dbReference type="Pfam" id="PF00702">
    <property type="entry name" value="Hydrolase"/>
    <property type="match status" value="1"/>
</dbReference>
<keyword evidence="12" id="KW-0378">Hydrolase</keyword>
<dbReference type="NCBIfam" id="TIGR02247">
    <property type="entry name" value="HAD-1A3-hyp"/>
    <property type="match status" value="1"/>
</dbReference>
<dbReference type="FunFam" id="1.10.150.240:FF:000011">
    <property type="entry name" value="Bifunctional epoxide hydrolase 2"/>
    <property type="match status" value="1"/>
</dbReference>
<dbReference type="GO" id="GO:0033885">
    <property type="term" value="F:10-hydroxy-9-(phosphonooxy)octadecanoate phosphatase activity"/>
    <property type="evidence" value="ECO:0007669"/>
    <property type="project" value="UniProtKB-EC"/>
</dbReference>
<sequence>MARRLVLFDLGGVLFTPSPLGAFGHYEASLALPRNFLQNVILGAGPDGPYARAMKGEIVLSQLVSELEEDCKKFAASLGASLPETFSVAQVFEDFMTQGKLNTALLQAAVTLRNNGFRTCVLTNNWIDDGPQRHITALLHSLLRRHFDLVIESCRIGLKKPDPRIYKYALDMLKAKPQEVIFLDDIGANLKPAQEMGIATILVKDTDAALKELQDVCGIQLLGHEETLPIACDPVNVTHGYVPIKPGVQLHFVEMGDGPVVCLCHGFPESWFSWRYQIPALAEAGFRVLALDMKGYGDSTAPPDIEEYSQEEICKDLVVFLDKLGISQAVFIGHDWGGAVVWNMSLFYPERVRAVAGLNTPFRPANPNVDVMEMIKSHPVFNYQLYFQEPGVAELELEKDLSRTFRIMIRSMRKEDQLPLPLNVTNVQERGGLLAGMPEDPPPSQILAGADLQYFIQQFKKSGFRRPLNWYRNMRANWQWSLSAKDRKILVPALMVTAGKDFVLHPKLSKGMEEWIPQLTRDHIEECGHWTQMESPAALNGILIKWLEDVHNSSLLQKISKL</sequence>
<dbReference type="PANTHER" id="PTHR43329">
    <property type="entry name" value="EPOXIDE HYDROLASE"/>
    <property type="match status" value="1"/>
</dbReference>
<dbReference type="SUPFAM" id="SSF56784">
    <property type="entry name" value="HAD-like"/>
    <property type="match status" value="1"/>
</dbReference>
<keyword evidence="10" id="KW-0479">Metal-binding</keyword>
<dbReference type="PRINTS" id="PR00412">
    <property type="entry name" value="EPOXHYDRLASE"/>
</dbReference>
<keyword evidence="18" id="KW-0449">Lipoprotein</keyword>
<dbReference type="Gene3D" id="1.10.150.240">
    <property type="entry name" value="Putative phosphatase, domain 2"/>
    <property type="match status" value="1"/>
</dbReference>
<evidence type="ECO:0000256" key="11">
    <source>
        <dbReference type="ARBA" id="ARBA00022797"/>
    </source>
</evidence>
<reference evidence="25" key="1">
    <citation type="submission" date="2025-08" db="UniProtKB">
        <authorList>
            <consortium name="Ensembl"/>
        </authorList>
    </citation>
    <scope>IDENTIFICATION</scope>
</reference>
<evidence type="ECO:0000256" key="9">
    <source>
        <dbReference type="ARBA" id="ARBA00022575"/>
    </source>
</evidence>
<keyword evidence="16" id="KW-0576">Peroxisome</keyword>
<evidence type="ECO:0000256" key="13">
    <source>
        <dbReference type="ARBA" id="ARBA00022842"/>
    </source>
</evidence>
<name>A0A8C4WCX6_9SAUR</name>
<keyword evidence="15" id="KW-0443">Lipid metabolism</keyword>